<dbReference type="GO" id="GO:0044877">
    <property type="term" value="F:protein-containing complex binding"/>
    <property type="evidence" value="ECO:0007669"/>
    <property type="project" value="TreeGrafter"/>
</dbReference>
<dbReference type="Proteomes" id="UP000248806">
    <property type="component" value="Unassembled WGS sequence"/>
</dbReference>
<dbReference type="InterPro" id="IPR051207">
    <property type="entry name" value="ComplexI_NDUFA9_subunit"/>
</dbReference>
<evidence type="ECO:0000313" key="3">
    <source>
        <dbReference type="Proteomes" id="UP000248806"/>
    </source>
</evidence>
<comment type="caution">
    <text evidence="2">The sequence shown here is derived from an EMBL/GenBank/DDBJ whole genome shotgun (WGS) entry which is preliminary data.</text>
</comment>
<organism evidence="2 3">
    <name type="scientific">Thermosporothrix hazakensis</name>
    <dbReference type="NCBI Taxonomy" id="644383"/>
    <lineage>
        <taxon>Bacteria</taxon>
        <taxon>Bacillati</taxon>
        <taxon>Chloroflexota</taxon>
        <taxon>Ktedonobacteria</taxon>
        <taxon>Ktedonobacterales</taxon>
        <taxon>Thermosporotrichaceae</taxon>
        <taxon>Thermosporothrix</taxon>
    </lineage>
</organism>
<evidence type="ECO:0000259" key="1">
    <source>
        <dbReference type="Pfam" id="PF01370"/>
    </source>
</evidence>
<keyword evidence="3" id="KW-1185">Reference proteome</keyword>
<dbReference type="CDD" id="cd05271">
    <property type="entry name" value="NDUFA9_like_SDR_a"/>
    <property type="match status" value="1"/>
</dbReference>
<dbReference type="InterPro" id="IPR001509">
    <property type="entry name" value="Epimerase_deHydtase"/>
</dbReference>
<reference evidence="2 3" key="1">
    <citation type="submission" date="2018-06" db="EMBL/GenBank/DDBJ databases">
        <title>Genomic Encyclopedia of Archaeal and Bacterial Type Strains, Phase II (KMG-II): from individual species to whole genera.</title>
        <authorList>
            <person name="Goeker M."/>
        </authorList>
    </citation>
    <scope>NUCLEOTIDE SEQUENCE [LARGE SCALE GENOMIC DNA]</scope>
    <source>
        <strain evidence="2 3">ATCC BAA-1881</strain>
    </source>
</reference>
<dbReference type="Gene3D" id="3.40.50.720">
    <property type="entry name" value="NAD(P)-binding Rossmann-like Domain"/>
    <property type="match status" value="1"/>
</dbReference>
<protein>
    <submittedName>
        <fullName evidence="2">NADH dehydrogenase</fullName>
    </submittedName>
</protein>
<sequence>MILVTGATGFIGSHLVRRLVEQGERPRCLVRDVERARSLLPGTELVQGDTTRPETLPEAVQGVDTIVHCAFVTADRKQTAATRYYATNVEGTDNLIKAAKEAGVRRMIELSGLGTKPDKPGSYMQGRYLAEQALTTSGLDWTIVRPSVVFGKGAPFISGLVNLIRTSPVLPLLGGGKIMFQPIFVEDVVSVVLFLLEHPEQTSGRIYTIGGPEYYSFEQILDLLTRTMGKKRLKVPAPLPFVALGAAVLEAVLPKPPLTREAVSLFTFDNTTALDSVERDFFFIPVSFRAYLQEQGV</sequence>
<accession>A0A326UDE1</accession>
<dbReference type="AlphaFoldDB" id="A0A326UDE1"/>
<gene>
    <name evidence="2" type="ORF">EI42_00014</name>
</gene>
<dbReference type="PANTHER" id="PTHR12126">
    <property type="entry name" value="NADH-UBIQUINONE OXIDOREDUCTASE 39 KDA SUBUNIT-RELATED"/>
    <property type="match status" value="1"/>
</dbReference>
<dbReference type="SUPFAM" id="SSF51735">
    <property type="entry name" value="NAD(P)-binding Rossmann-fold domains"/>
    <property type="match status" value="1"/>
</dbReference>
<evidence type="ECO:0000313" key="2">
    <source>
        <dbReference type="EMBL" id="PZW35851.1"/>
    </source>
</evidence>
<dbReference type="PANTHER" id="PTHR12126:SF11">
    <property type="entry name" value="NADH DEHYDROGENASE [UBIQUINONE] 1 ALPHA SUBCOMPLEX SUBUNIT 9, MITOCHONDRIAL"/>
    <property type="match status" value="1"/>
</dbReference>
<dbReference type="RefSeq" id="WP_170211503.1">
    <property type="nucleotide sequence ID" value="NZ_BIFX01000001.1"/>
</dbReference>
<dbReference type="Pfam" id="PF01370">
    <property type="entry name" value="Epimerase"/>
    <property type="match status" value="1"/>
</dbReference>
<dbReference type="InterPro" id="IPR036291">
    <property type="entry name" value="NAD(P)-bd_dom_sf"/>
</dbReference>
<dbReference type="EMBL" id="QKUF01000001">
    <property type="protein sequence ID" value="PZW35851.1"/>
    <property type="molecule type" value="Genomic_DNA"/>
</dbReference>
<name>A0A326UDE1_THEHA</name>
<feature type="domain" description="NAD-dependent epimerase/dehydratase" evidence="1">
    <location>
        <begin position="2"/>
        <end position="210"/>
    </location>
</feature>
<proteinExistence type="predicted"/>